<evidence type="ECO:0000256" key="2">
    <source>
        <dbReference type="ARBA" id="ARBA00005979"/>
    </source>
</evidence>
<organism evidence="5 6">
    <name type="scientific">Corynebacterium poyangense</name>
    <dbReference type="NCBI Taxonomy" id="2684405"/>
    <lineage>
        <taxon>Bacteria</taxon>
        <taxon>Bacillati</taxon>
        <taxon>Actinomycetota</taxon>
        <taxon>Actinomycetes</taxon>
        <taxon>Mycobacteriales</taxon>
        <taxon>Corynebacteriaceae</taxon>
        <taxon>Corynebacterium</taxon>
    </lineage>
</organism>
<name>A0A7H0SLW5_9CORY</name>
<keyword evidence="6" id="KW-1185">Reference proteome</keyword>
<comment type="cofactor">
    <cofactor evidence="1">
        <name>FMN</name>
        <dbReference type="ChEBI" id="CHEBI:58210"/>
    </cofactor>
</comment>
<dbReference type="Gene3D" id="3.20.20.70">
    <property type="entry name" value="Aldolase class I"/>
    <property type="match status" value="1"/>
</dbReference>
<dbReference type="InterPro" id="IPR045247">
    <property type="entry name" value="Oye-like"/>
</dbReference>
<dbReference type="InterPro" id="IPR013785">
    <property type="entry name" value="Aldolase_TIM"/>
</dbReference>
<reference evidence="5 6" key="1">
    <citation type="submission" date="2019-12" db="EMBL/GenBank/DDBJ databases">
        <title>Corynebacterium sp. nov., isolated from feces of the Anser Albifrons in China.</title>
        <authorList>
            <person name="Liu Q."/>
        </authorList>
    </citation>
    <scope>NUCLEOTIDE SEQUENCE [LARGE SCALE GENOMIC DNA]</scope>
    <source>
        <strain evidence="5 6">4H37-19</strain>
    </source>
</reference>
<dbReference type="Proteomes" id="UP000516320">
    <property type="component" value="Chromosome"/>
</dbReference>
<gene>
    <name evidence="5" type="ORF">GP475_01985</name>
</gene>
<comment type="similarity">
    <text evidence="2">Belongs to the NADH:flavin oxidoreductase/NADH oxidase family.</text>
</comment>
<dbReference type="RefSeq" id="WP_187974994.1">
    <property type="nucleotide sequence ID" value="NZ_CP046884.1"/>
</dbReference>
<protein>
    <submittedName>
        <fullName evidence="5">Alkene reductase</fullName>
    </submittedName>
</protein>
<accession>A0A7H0SLW5</accession>
<keyword evidence="3" id="KW-0560">Oxidoreductase</keyword>
<evidence type="ECO:0000259" key="4">
    <source>
        <dbReference type="Pfam" id="PF00724"/>
    </source>
</evidence>
<proteinExistence type="inferred from homology"/>
<dbReference type="PANTHER" id="PTHR22893">
    <property type="entry name" value="NADH OXIDOREDUCTASE-RELATED"/>
    <property type="match status" value="1"/>
</dbReference>
<dbReference type="KEGG" id="cpoy:GP475_01985"/>
<evidence type="ECO:0000313" key="6">
    <source>
        <dbReference type="Proteomes" id="UP000516320"/>
    </source>
</evidence>
<evidence type="ECO:0000256" key="1">
    <source>
        <dbReference type="ARBA" id="ARBA00001917"/>
    </source>
</evidence>
<dbReference type="GO" id="GO:0005829">
    <property type="term" value="C:cytosol"/>
    <property type="evidence" value="ECO:0007669"/>
    <property type="project" value="TreeGrafter"/>
</dbReference>
<evidence type="ECO:0000313" key="5">
    <source>
        <dbReference type="EMBL" id="QNQ89540.1"/>
    </source>
</evidence>
<dbReference type="PANTHER" id="PTHR22893:SF91">
    <property type="entry name" value="NADPH DEHYDROGENASE 2-RELATED"/>
    <property type="match status" value="1"/>
</dbReference>
<dbReference type="GO" id="GO:0016628">
    <property type="term" value="F:oxidoreductase activity, acting on the CH-CH group of donors, NAD or NADP as acceptor"/>
    <property type="evidence" value="ECO:0007669"/>
    <property type="project" value="UniProtKB-ARBA"/>
</dbReference>
<dbReference type="SUPFAM" id="SSF51395">
    <property type="entry name" value="FMN-linked oxidoreductases"/>
    <property type="match status" value="1"/>
</dbReference>
<dbReference type="EMBL" id="CP046884">
    <property type="protein sequence ID" value="QNQ89540.1"/>
    <property type="molecule type" value="Genomic_DNA"/>
</dbReference>
<dbReference type="InterPro" id="IPR001155">
    <property type="entry name" value="OxRdtase_FMN_N"/>
</dbReference>
<dbReference type="CDD" id="cd02933">
    <property type="entry name" value="OYE_like_FMN"/>
    <property type="match status" value="1"/>
</dbReference>
<evidence type="ECO:0000256" key="3">
    <source>
        <dbReference type="ARBA" id="ARBA00023002"/>
    </source>
</evidence>
<dbReference type="GO" id="GO:0010181">
    <property type="term" value="F:FMN binding"/>
    <property type="evidence" value="ECO:0007669"/>
    <property type="project" value="InterPro"/>
</dbReference>
<feature type="domain" description="NADH:flavin oxidoreductase/NADH oxidase N-terminal" evidence="4">
    <location>
        <begin position="7"/>
        <end position="336"/>
    </location>
</feature>
<dbReference type="Pfam" id="PF00724">
    <property type="entry name" value="Oxidored_FMN"/>
    <property type="match status" value="1"/>
</dbReference>
<sequence>MSQESALYQPFKLGNLELANRVVMAPLTRLRADPDGTPNSLMAQYYRQRAGCGLIISEGTWPVQEGRTWSTQPGIATEQHIAGWRAVSDAVHAEGGKIFMQIMHGGRISHPQLSGSGRIVAPSAYAAPGMIRLPDGSKASYPVPQALTSSEIPEIISQFALGARNAMEAGMDGVQIHGANGYLVHQFFSPSTNERSDVYGGSPENRARFGVELVRAVAHAIGAEHTAIRLSPEHNMQGALEEDPELTAQTYTYFAAEISDLPLSHIEVLHHDPDSDLVQNIRRESGAPLIVNTGFNNPSTRESAENLVSTQVCDAVSVGRYVIANPDLVQRWQNKRTITEPDTSTFYIGGPRGYIDYPRI</sequence>
<dbReference type="FunFam" id="3.20.20.70:FF:000059">
    <property type="entry name" value="N-ethylmaleimide reductase, FMN-linked"/>
    <property type="match status" value="1"/>
</dbReference>
<dbReference type="AlphaFoldDB" id="A0A7H0SLW5"/>